<dbReference type="Proteomes" id="UP001321473">
    <property type="component" value="Unassembled WGS sequence"/>
</dbReference>
<feature type="domain" description="PID" evidence="1">
    <location>
        <begin position="6"/>
        <end position="85"/>
    </location>
</feature>
<comment type="caution">
    <text evidence="2">The sequence shown here is derived from an EMBL/GenBank/DDBJ whole genome shotgun (WGS) entry which is preliminary data.</text>
</comment>
<dbReference type="GO" id="GO:0005737">
    <property type="term" value="C:cytoplasm"/>
    <property type="evidence" value="ECO:0007669"/>
    <property type="project" value="TreeGrafter"/>
</dbReference>
<reference evidence="2 3" key="1">
    <citation type="journal article" date="2023" name="Arcadia Sci">
        <title>De novo assembly of a long-read Amblyomma americanum tick genome.</title>
        <authorList>
            <person name="Chou S."/>
            <person name="Poskanzer K.E."/>
            <person name="Rollins M."/>
            <person name="Thuy-Boun P.S."/>
        </authorList>
    </citation>
    <scope>NUCLEOTIDE SEQUENCE [LARGE SCALE GENOMIC DNA]</scope>
    <source>
        <strain evidence="2">F_SG_1</strain>
        <tissue evidence="2">Salivary glands</tissue>
    </source>
</reference>
<evidence type="ECO:0000313" key="2">
    <source>
        <dbReference type="EMBL" id="KAK8788107.1"/>
    </source>
</evidence>
<sequence length="104" mass="12223">MRRLKEALRACRQHKQRVHLTVSFLGIRIRYEKSWALLPHHPVNRISFISQDTCNAQVVAYIYVAQDDSYYYITVKTEKAEQEAALVALFQMVLDIEDRVTRVV</sequence>
<evidence type="ECO:0000313" key="3">
    <source>
        <dbReference type="Proteomes" id="UP001321473"/>
    </source>
</evidence>
<dbReference type="EMBL" id="JARKHS020001141">
    <property type="protein sequence ID" value="KAK8788107.1"/>
    <property type="molecule type" value="Genomic_DNA"/>
</dbReference>
<name>A0AAQ4FLI6_AMBAM</name>
<dbReference type="PROSITE" id="PS01179">
    <property type="entry name" value="PID"/>
    <property type="match status" value="1"/>
</dbReference>
<dbReference type="AlphaFoldDB" id="A0AAQ4FLI6"/>
<evidence type="ECO:0000259" key="1">
    <source>
        <dbReference type="PROSITE" id="PS01179"/>
    </source>
</evidence>
<dbReference type="PANTHER" id="PTHR47695">
    <property type="entry name" value="PID DOMAIN-CONTAINING PROTEIN"/>
    <property type="match status" value="1"/>
</dbReference>
<dbReference type="InterPro" id="IPR006020">
    <property type="entry name" value="PTB/PI_dom"/>
</dbReference>
<dbReference type="Gene3D" id="2.30.29.30">
    <property type="entry name" value="Pleckstrin-homology domain (PH domain)/Phosphotyrosine-binding domain (PTB)"/>
    <property type="match status" value="1"/>
</dbReference>
<gene>
    <name evidence="2" type="ORF">V5799_022115</name>
</gene>
<accession>A0AAQ4FLI6</accession>
<dbReference type="PANTHER" id="PTHR47695:SF3">
    <property type="entry name" value="PID DOMAIN-CONTAINING PROTEIN"/>
    <property type="match status" value="1"/>
</dbReference>
<dbReference type="SUPFAM" id="SSF50729">
    <property type="entry name" value="PH domain-like"/>
    <property type="match status" value="1"/>
</dbReference>
<protein>
    <recommendedName>
        <fullName evidence="1">PID domain-containing protein</fullName>
    </recommendedName>
</protein>
<dbReference type="InterPro" id="IPR011993">
    <property type="entry name" value="PH-like_dom_sf"/>
</dbReference>
<keyword evidence="3" id="KW-1185">Reference proteome</keyword>
<proteinExistence type="predicted"/>
<organism evidence="2 3">
    <name type="scientific">Amblyomma americanum</name>
    <name type="common">Lone star tick</name>
    <dbReference type="NCBI Taxonomy" id="6943"/>
    <lineage>
        <taxon>Eukaryota</taxon>
        <taxon>Metazoa</taxon>
        <taxon>Ecdysozoa</taxon>
        <taxon>Arthropoda</taxon>
        <taxon>Chelicerata</taxon>
        <taxon>Arachnida</taxon>
        <taxon>Acari</taxon>
        <taxon>Parasitiformes</taxon>
        <taxon>Ixodida</taxon>
        <taxon>Ixodoidea</taxon>
        <taxon>Ixodidae</taxon>
        <taxon>Amblyomminae</taxon>
        <taxon>Amblyomma</taxon>
    </lineage>
</organism>
<dbReference type="Pfam" id="PF00640">
    <property type="entry name" value="PID"/>
    <property type="match status" value="1"/>
</dbReference>